<keyword evidence="2" id="KW-0732">Signal</keyword>
<accession>A0A0L0CFZ2</accession>
<organism evidence="3 4">
    <name type="scientific">Lucilia cuprina</name>
    <name type="common">Green bottle fly</name>
    <name type="synonym">Australian sheep blowfly</name>
    <dbReference type="NCBI Taxonomy" id="7375"/>
    <lineage>
        <taxon>Eukaryota</taxon>
        <taxon>Metazoa</taxon>
        <taxon>Ecdysozoa</taxon>
        <taxon>Arthropoda</taxon>
        <taxon>Hexapoda</taxon>
        <taxon>Insecta</taxon>
        <taxon>Pterygota</taxon>
        <taxon>Neoptera</taxon>
        <taxon>Endopterygota</taxon>
        <taxon>Diptera</taxon>
        <taxon>Brachycera</taxon>
        <taxon>Muscomorpha</taxon>
        <taxon>Oestroidea</taxon>
        <taxon>Calliphoridae</taxon>
        <taxon>Luciliinae</taxon>
        <taxon>Lucilia</taxon>
    </lineage>
</organism>
<dbReference type="EMBL" id="JRES01000440">
    <property type="protein sequence ID" value="KNC31137.1"/>
    <property type="molecule type" value="Genomic_DNA"/>
</dbReference>
<evidence type="ECO:0000256" key="1">
    <source>
        <dbReference type="SAM" id="MobiDB-lite"/>
    </source>
</evidence>
<comment type="caution">
    <text evidence="3">The sequence shown here is derived from an EMBL/GenBank/DDBJ whole genome shotgun (WGS) entry which is preliminary data.</text>
</comment>
<proteinExistence type="predicted"/>
<feature type="chain" id="PRO_5005536333" evidence="2">
    <location>
        <begin position="21"/>
        <end position="308"/>
    </location>
</feature>
<keyword evidence="4" id="KW-1185">Reference proteome</keyword>
<gene>
    <name evidence="3" type="ORF">FF38_13944</name>
</gene>
<evidence type="ECO:0000256" key="2">
    <source>
        <dbReference type="SAM" id="SignalP"/>
    </source>
</evidence>
<sequence length="308" mass="34494">MNILKDSITLLLAFFAVALAVANKREILVRVRPITRVQYESIMKINDGKPVITEGRLINSAITGLAGLAAGFQLGKYLPNIFGINNNSKGSDIVDGYPLCTIDANGVIGRQNDGGSYLNVDELTNSLVQHNDSSHDFSTMNCILVLDEGKDKPPTENPEETKTTTATTFKPATIEPPTFRPSYASNNHPHYHLPPSHLLYPPFYPEYSYYPYSHVSAYFQPQFYPISHPPIYNKDNDFEPEQNAKTTPLMSVETLRSVLMNKLQDINGLSTTMTSENMTKKPTKKTNRRPTSRSYPRPQPHSSHYSPQ</sequence>
<feature type="signal peptide" evidence="2">
    <location>
        <begin position="1"/>
        <end position="20"/>
    </location>
</feature>
<evidence type="ECO:0000313" key="3">
    <source>
        <dbReference type="EMBL" id="KNC31137.1"/>
    </source>
</evidence>
<dbReference type="Proteomes" id="UP000037069">
    <property type="component" value="Unassembled WGS sequence"/>
</dbReference>
<feature type="compositionally biased region" description="Basic residues" evidence="1">
    <location>
        <begin position="281"/>
        <end position="291"/>
    </location>
</feature>
<reference evidence="3 4" key="1">
    <citation type="journal article" date="2015" name="Nat. Commun.">
        <title>Lucilia cuprina genome unlocks parasitic fly biology to underpin future interventions.</title>
        <authorList>
            <person name="Anstead C.A."/>
            <person name="Korhonen P.K."/>
            <person name="Young N.D."/>
            <person name="Hall R.S."/>
            <person name="Jex A.R."/>
            <person name="Murali S.C."/>
            <person name="Hughes D.S."/>
            <person name="Lee S.F."/>
            <person name="Perry T."/>
            <person name="Stroehlein A.J."/>
            <person name="Ansell B.R."/>
            <person name="Breugelmans B."/>
            <person name="Hofmann A."/>
            <person name="Qu J."/>
            <person name="Dugan S."/>
            <person name="Lee S.L."/>
            <person name="Chao H."/>
            <person name="Dinh H."/>
            <person name="Han Y."/>
            <person name="Doddapaneni H.V."/>
            <person name="Worley K.C."/>
            <person name="Muzny D.M."/>
            <person name="Ioannidis P."/>
            <person name="Waterhouse R.M."/>
            <person name="Zdobnov E.M."/>
            <person name="James P.J."/>
            <person name="Bagnall N.H."/>
            <person name="Kotze A.C."/>
            <person name="Gibbs R.A."/>
            <person name="Richards S."/>
            <person name="Batterham P."/>
            <person name="Gasser R.B."/>
        </authorList>
    </citation>
    <scope>NUCLEOTIDE SEQUENCE [LARGE SCALE GENOMIC DNA]</scope>
    <source>
        <strain evidence="3 4">LS</strain>
        <tissue evidence="3">Full body</tissue>
    </source>
</reference>
<evidence type="ECO:0000313" key="4">
    <source>
        <dbReference type="Proteomes" id="UP000037069"/>
    </source>
</evidence>
<protein>
    <submittedName>
        <fullName evidence="3">Uncharacterized protein</fullName>
    </submittedName>
</protein>
<dbReference type="AlphaFoldDB" id="A0A0L0CFZ2"/>
<feature type="region of interest" description="Disordered" evidence="1">
    <location>
        <begin position="269"/>
        <end position="308"/>
    </location>
</feature>
<name>A0A0L0CFZ2_LUCCU</name>